<evidence type="ECO:0000313" key="2">
    <source>
        <dbReference type="Proteomes" id="UP000177515"/>
    </source>
</evidence>
<dbReference type="EMBL" id="CP017755">
    <property type="protein sequence ID" value="AOZ10925.1"/>
    <property type="molecule type" value="Genomic_DNA"/>
</dbReference>
<evidence type="ECO:0008006" key="3">
    <source>
        <dbReference type="Google" id="ProtNLM"/>
    </source>
</evidence>
<evidence type="ECO:0000313" key="1">
    <source>
        <dbReference type="EMBL" id="AOZ10925.1"/>
    </source>
</evidence>
<organism evidence="1 2">
    <name type="scientific">Cupriavidus malaysiensis</name>
    <dbReference type="NCBI Taxonomy" id="367825"/>
    <lineage>
        <taxon>Bacteria</taxon>
        <taxon>Pseudomonadati</taxon>
        <taxon>Pseudomonadota</taxon>
        <taxon>Betaproteobacteria</taxon>
        <taxon>Burkholderiales</taxon>
        <taxon>Burkholderiaceae</taxon>
        <taxon>Cupriavidus</taxon>
    </lineage>
</organism>
<reference evidence="1 2" key="1">
    <citation type="submission" date="2016-10" db="EMBL/GenBank/DDBJ databases">
        <title>Complete genome sequences of three Cupriavidus strains isolated from various Malaysian environments.</title>
        <authorList>
            <person name="Abdullah A.A.-A."/>
            <person name="Shafie N.A.H."/>
            <person name="Lau N.S."/>
        </authorList>
    </citation>
    <scope>NUCLEOTIDE SEQUENCE [LARGE SCALE GENOMIC DNA]</scope>
    <source>
        <strain evidence="1 2">USMAA1020</strain>
    </source>
</reference>
<accession>A0ABM6FG50</accession>
<gene>
    <name evidence="1" type="ORF">BKK80_29985</name>
</gene>
<dbReference type="Proteomes" id="UP000177515">
    <property type="component" value="Chromosome 2"/>
</dbReference>
<keyword evidence="2" id="KW-1185">Reference proteome</keyword>
<proteinExistence type="predicted"/>
<protein>
    <recommendedName>
        <fullName evidence="3">BON domain-containing protein</fullName>
    </recommendedName>
</protein>
<sequence>MLTVACAAAPSAWADDTALLNRGNDPFLQVSAAVPACPEPAGPRVSEAEWMRESHHRIEHGNHCWLEGRCRLPNAYQYDKDVADSLQRRLHTLDLQLPAWRRSSLWITVSARWILVQGCTAPDFPAAAFFAALREVADAERVIDQTTATPARGVPYPLFHPAAAAPK</sequence>
<name>A0ABM6FG50_9BURK</name>